<dbReference type="Pfam" id="PF05199">
    <property type="entry name" value="GMC_oxred_C"/>
    <property type="match status" value="1"/>
</dbReference>
<keyword evidence="4" id="KW-0560">Oxidoreductase</keyword>
<dbReference type="InterPro" id="IPR000172">
    <property type="entry name" value="GMC_OxRdtase_N"/>
</dbReference>
<dbReference type="SUPFAM" id="SSF51905">
    <property type="entry name" value="FAD/NAD(P)-binding domain"/>
    <property type="match status" value="1"/>
</dbReference>
<evidence type="ECO:0000256" key="2">
    <source>
        <dbReference type="ARBA" id="ARBA00022630"/>
    </source>
</evidence>
<comment type="caution">
    <text evidence="8">The sequence shown here is derived from an EMBL/GenBank/DDBJ whole genome shotgun (WGS) entry which is preliminary data.</text>
</comment>
<organism evidence="8 9">
    <name type="scientific">Aeromicrobium ginsengisoli</name>
    <dbReference type="NCBI Taxonomy" id="363867"/>
    <lineage>
        <taxon>Bacteria</taxon>
        <taxon>Bacillati</taxon>
        <taxon>Actinomycetota</taxon>
        <taxon>Actinomycetes</taxon>
        <taxon>Propionibacteriales</taxon>
        <taxon>Nocardioidaceae</taxon>
        <taxon>Aeromicrobium</taxon>
    </lineage>
</organism>
<dbReference type="RefSeq" id="WP_149689207.1">
    <property type="nucleotide sequence ID" value="NZ_SDPQ02000002.1"/>
</dbReference>
<keyword evidence="9" id="KW-1185">Reference proteome</keyword>
<evidence type="ECO:0000256" key="3">
    <source>
        <dbReference type="ARBA" id="ARBA00022827"/>
    </source>
</evidence>
<dbReference type="InterPro" id="IPR036188">
    <property type="entry name" value="FAD/NAD-bd_sf"/>
</dbReference>
<dbReference type="PANTHER" id="PTHR46056">
    <property type="entry name" value="LONG-CHAIN-ALCOHOL OXIDASE"/>
    <property type="match status" value="1"/>
</dbReference>
<gene>
    <name evidence="8" type="ORF">ESP70_010460</name>
</gene>
<reference evidence="8" key="1">
    <citation type="submission" date="2019-09" db="EMBL/GenBank/DDBJ databases">
        <authorList>
            <person name="Li J."/>
        </authorList>
    </citation>
    <scope>NUCLEOTIDE SEQUENCE [LARGE SCALE GENOMIC DNA]</scope>
    <source>
        <strain evidence="8">JCM 14732</strain>
    </source>
</reference>
<evidence type="ECO:0000313" key="9">
    <source>
        <dbReference type="Proteomes" id="UP000380867"/>
    </source>
</evidence>
<dbReference type="GO" id="GO:0016614">
    <property type="term" value="F:oxidoreductase activity, acting on CH-OH group of donors"/>
    <property type="evidence" value="ECO:0007669"/>
    <property type="project" value="InterPro"/>
</dbReference>
<dbReference type="GO" id="GO:0050660">
    <property type="term" value="F:flavin adenine dinucleotide binding"/>
    <property type="evidence" value="ECO:0007669"/>
    <property type="project" value="InterPro"/>
</dbReference>
<evidence type="ECO:0000259" key="6">
    <source>
        <dbReference type="Pfam" id="PF00890"/>
    </source>
</evidence>
<name>A0A5M4FER0_9ACTN</name>
<proteinExistence type="inferred from homology"/>
<dbReference type="AlphaFoldDB" id="A0A5M4FER0"/>
<evidence type="ECO:0000313" key="8">
    <source>
        <dbReference type="EMBL" id="KAA1397762.1"/>
    </source>
</evidence>
<protein>
    <submittedName>
        <fullName evidence="8">GMC family oxidoreductase</fullName>
    </submittedName>
</protein>
<feature type="domain" description="FAD-dependent oxidoreductase 2 FAD-binding" evidence="6">
    <location>
        <begin position="12"/>
        <end position="44"/>
    </location>
</feature>
<evidence type="ECO:0000256" key="4">
    <source>
        <dbReference type="ARBA" id="ARBA00023002"/>
    </source>
</evidence>
<dbReference type="EMBL" id="SDPQ02000002">
    <property type="protein sequence ID" value="KAA1397762.1"/>
    <property type="molecule type" value="Genomic_DNA"/>
</dbReference>
<evidence type="ECO:0000259" key="7">
    <source>
        <dbReference type="Pfam" id="PF05199"/>
    </source>
</evidence>
<dbReference type="Proteomes" id="UP000380867">
    <property type="component" value="Unassembled WGS sequence"/>
</dbReference>
<dbReference type="SUPFAM" id="SSF54373">
    <property type="entry name" value="FAD-linked reductases, C-terminal domain"/>
    <property type="match status" value="1"/>
</dbReference>
<dbReference type="Pfam" id="PF00732">
    <property type="entry name" value="GMC_oxred_N"/>
    <property type="match status" value="1"/>
</dbReference>
<feature type="domain" description="Glucose-methanol-choline oxidoreductase C-terminal" evidence="7">
    <location>
        <begin position="391"/>
        <end position="506"/>
    </location>
</feature>
<keyword evidence="3" id="KW-0274">FAD</keyword>
<accession>A0A5M4FER0</accession>
<dbReference type="OrthoDB" id="9798604at2"/>
<evidence type="ECO:0000259" key="5">
    <source>
        <dbReference type="Pfam" id="PF00732"/>
    </source>
</evidence>
<keyword evidence="2" id="KW-0285">Flavoprotein</keyword>
<dbReference type="PANTHER" id="PTHR46056:SF12">
    <property type="entry name" value="LONG-CHAIN-ALCOHOL OXIDASE"/>
    <property type="match status" value="1"/>
</dbReference>
<dbReference type="InterPro" id="IPR003953">
    <property type="entry name" value="FAD-dep_OxRdtase_2_FAD-bd"/>
</dbReference>
<feature type="domain" description="Glucose-methanol-choline oxidoreductase N-terminal" evidence="5">
    <location>
        <begin position="128"/>
        <end position="303"/>
    </location>
</feature>
<evidence type="ECO:0000256" key="1">
    <source>
        <dbReference type="ARBA" id="ARBA00010790"/>
    </source>
</evidence>
<sequence length="520" mass="56526">MNRFNLDDEDVVVIVGAGAGGGTLAMRLTQAGRKVVLLEAGKYRTNDSFVNNEAWAGSHLIWNDPRTTSGDHPDVLAFPGVPATMGRGVGGTLQIWTGLTPRLKAHELRTRSVYGDVDGAGLADWPMDLDDIAPYYERAEQEIGTSHRHGRPPMPANNNYKVFANGAKALGYRLYATGPYATNVEPFDGRPGTIQDGFNMQGDRTGAKWTTLVREIPRAIATGLLDLRTDCQALTITLDAAGRADGVVYVDPDGVRRRQRASVVAIAGNAIETPRLLLMSAERRHPHGLANSSDLVGRYYTRHVTGYVLGHFERPVHMNRGENMAGILADEAKHEPARGFVGGYYLETVGLGPVAYATLLESVHREGPAFTERVEWYSHTAALWICGEDMPMPDNRVTLDESARDDFGNPIPHIHLDQHPNDAAMRNHAWDRGTALYEAVGALETTRAYGLPSGHNHGTTRMSADPNTGVVDEFGRCHDVPNLYVSDCSVFATSAAANPTLTLLALVHRQADHLLGIVSG</sequence>
<comment type="similarity">
    <text evidence="1">Belongs to the GMC oxidoreductase family.</text>
</comment>
<dbReference type="Pfam" id="PF00890">
    <property type="entry name" value="FAD_binding_2"/>
    <property type="match status" value="1"/>
</dbReference>
<dbReference type="Gene3D" id="3.50.50.60">
    <property type="entry name" value="FAD/NAD(P)-binding domain"/>
    <property type="match status" value="2"/>
</dbReference>
<dbReference type="InterPro" id="IPR007867">
    <property type="entry name" value="GMC_OxRtase_C"/>
</dbReference>